<dbReference type="AlphaFoldDB" id="A0A074NFT0"/>
<accession>A0A074NFT0</accession>
<feature type="transmembrane region" description="Helical" evidence="1">
    <location>
        <begin position="140"/>
        <end position="160"/>
    </location>
</feature>
<reference evidence="2 3" key="1">
    <citation type="submission" date="2014-04" db="EMBL/GenBank/DDBJ databases">
        <title>A comprehensive comparison of genomes of Erythrobacter spp. Strains.</title>
        <authorList>
            <person name="Zheng Q."/>
        </authorList>
    </citation>
    <scope>NUCLEOTIDE SEQUENCE [LARGE SCALE GENOMIC DNA]</scope>
    <source>
        <strain evidence="2 3">DSM 8509</strain>
    </source>
</reference>
<sequence length="168" mass="19488">MSGTRTELSPDGRFEVEYWLSEGLHSQWRETPRVSDLEARRTVFELQDESFDASVEWHDMPGRFTLYVRRWPDCGYGLPVLVDVEAGTVQLGEGEETHPLARAERLVVRHFDERRRLVRPIEIRRRPAPKAPMPGRVVDWLLYAGFALLMMTGFVAWMGWLPDPAPRP</sequence>
<keyword evidence="3" id="KW-1185">Reference proteome</keyword>
<dbReference type="RefSeq" id="WP_034902500.1">
    <property type="nucleotide sequence ID" value="NZ_CP017057.1"/>
</dbReference>
<dbReference type="Proteomes" id="UP000027866">
    <property type="component" value="Unassembled WGS sequence"/>
</dbReference>
<keyword evidence="1" id="KW-0812">Transmembrane</keyword>
<protein>
    <submittedName>
        <fullName evidence="2">Uncharacterized protein</fullName>
    </submittedName>
</protein>
<comment type="caution">
    <text evidence="2">The sequence shown here is derived from an EMBL/GenBank/DDBJ whole genome shotgun (WGS) entry which is preliminary data.</text>
</comment>
<organism evidence="2 3">
    <name type="scientific">Erythrobacter litoralis</name>
    <dbReference type="NCBI Taxonomy" id="39960"/>
    <lineage>
        <taxon>Bacteria</taxon>
        <taxon>Pseudomonadati</taxon>
        <taxon>Pseudomonadota</taxon>
        <taxon>Alphaproteobacteria</taxon>
        <taxon>Sphingomonadales</taxon>
        <taxon>Erythrobacteraceae</taxon>
        <taxon>Erythrobacter/Porphyrobacter group</taxon>
        <taxon>Erythrobacter</taxon>
    </lineage>
</organism>
<name>A0A074NFT0_9SPHN</name>
<keyword evidence="1" id="KW-0472">Membrane</keyword>
<keyword evidence="1" id="KW-1133">Transmembrane helix</keyword>
<dbReference type="KEGG" id="elq:Ga0102493_11841"/>
<gene>
    <name evidence="2" type="ORF">EH32_09695</name>
</gene>
<evidence type="ECO:0000256" key="1">
    <source>
        <dbReference type="SAM" id="Phobius"/>
    </source>
</evidence>
<evidence type="ECO:0000313" key="3">
    <source>
        <dbReference type="Proteomes" id="UP000027866"/>
    </source>
</evidence>
<evidence type="ECO:0000313" key="2">
    <source>
        <dbReference type="EMBL" id="KEO96492.1"/>
    </source>
</evidence>
<proteinExistence type="predicted"/>
<dbReference type="EMBL" id="JMIX01000005">
    <property type="protein sequence ID" value="KEO96492.1"/>
    <property type="molecule type" value="Genomic_DNA"/>
</dbReference>
<dbReference type="PATRIC" id="fig|39960.10.peg.3092"/>